<name>A0A871REN1_DEKBR</name>
<gene>
    <name evidence="7" type="ORF">BRETT_000270</name>
</gene>
<evidence type="ECO:0000313" key="8">
    <source>
        <dbReference type="Proteomes" id="UP000663131"/>
    </source>
</evidence>
<dbReference type="Gene3D" id="4.10.1000.10">
    <property type="entry name" value="Zinc finger, CCCH-type"/>
    <property type="match status" value="1"/>
</dbReference>
<reference evidence="7" key="2">
    <citation type="journal article" name="BMC Genomics">
        <title>New genome assemblies reveal patterns of domestication and adaptation across Brettanomyces (Dekkera) species.</title>
        <authorList>
            <person name="Roach M.J."/>
            <person name="Borneman A.R."/>
        </authorList>
    </citation>
    <scope>NUCLEOTIDE SEQUENCE</scope>
    <source>
        <strain evidence="7">UCD 2041</strain>
    </source>
</reference>
<evidence type="ECO:0000256" key="5">
    <source>
        <dbReference type="SAM" id="MobiDB-lite"/>
    </source>
</evidence>
<dbReference type="PROSITE" id="PS50103">
    <property type="entry name" value="ZF_C3H1"/>
    <property type="match status" value="1"/>
</dbReference>
<dbReference type="GO" id="GO:0008270">
    <property type="term" value="F:zinc ion binding"/>
    <property type="evidence" value="ECO:0007669"/>
    <property type="project" value="UniProtKB-KW"/>
</dbReference>
<evidence type="ECO:0000256" key="2">
    <source>
        <dbReference type="ARBA" id="ARBA00022771"/>
    </source>
</evidence>
<keyword evidence="2 4" id="KW-0863">Zinc-finger</keyword>
<evidence type="ECO:0000259" key="6">
    <source>
        <dbReference type="PROSITE" id="PS50103"/>
    </source>
</evidence>
<protein>
    <recommendedName>
        <fullName evidence="6">C3H1-type domain-containing protein</fullName>
    </recommendedName>
</protein>
<feature type="region of interest" description="Disordered" evidence="5">
    <location>
        <begin position="1"/>
        <end position="86"/>
    </location>
</feature>
<feature type="zinc finger region" description="C3H1-type" evidence="4">
    <location>
        <begin position="171"/>
        <end position="194"/>
    </location>
</feature>
<evidence type="ECO:0000256" key="1">
    <source>
        <dbReference type="ARBA" id="ARBA00022723"/>
    </source>
</evidence>
<dbReference type="EMBL" id="CP063136">
    <property type="protein sequence ID" value="QOU20560.1"/>
    <property type="molecule type" value="Genomic_DNA"/>
</dbReference>
<dbReference type="SMART" id="SM00356">
    <property type="entry name" value="ZnF_C3H1"/>
    <property type="match status" value="1"/>
</dbReference>
<keyword evidence="3 4" id="KW-0862">Zinc</keyword>
<dbReference type="InterPro" id="IPR036855">
    <property type="entry name" value="Znf_CCCH_sf"/>
</dbReference>
<dbReference type="InterPro" id="IPR000571">
    <property type="entry name" value="Znf_CCCH"/>
</dbReference>
<dbReference type="InterPro" id="IPR019496">
    <property type="entry name" value="NUFIP1_cons_dom"/>
</dbReference>
<feature type="domain" description="C3H1-type" evidence="6">
    <location>
        <begin position="171"/>
        <end position="194"/>
    </location>
</feature>
<dbReference type="Proteomes" id="UP000663131">
    <property type="component" value="Chromosome 8"/>
</dbReference>
<accession>A0A871REN1</accession>
<feature type="compositionally biased region" description="Polar residues" evidence="5">
    <location>
        <begin position="1"/>
        <end position="10"/>
    </location>
</feature>
<feature type="compositionally biased region" description="Basic residues" evidence="5">
    <location>
        <begin position="61"/>
        <end position="78"/>
    </location>
</feature>
<dbReference type="KEGG" id="bbrx:BRETT_000270"/>
<organism evidence="7 8">
    <name type="scientific">Dekkera bruxellensis</name>
    <name type="common">Brettanomyces custersii</name>
    <dbReference type="NCBI Taxonomy" id="5007"/>
    <lineage>
        <taxon>Eukaryota</taxon>
        <taxon>Fungi</taxon>
        <taxon>Dikarya</taxon>
        <taxon>Ascomycota</taxon>
        <taxon>Saccharomycotina</taxon>
        <taxon>Pichiomycetes</taxon>
        <taxon>Pichiales</taxon>
        <taxon>Pichiaceae</taxon>
        <taxon>Brettanomyces</taxon>
    </lineage>
</organism>
<feature type="compositionally biased region" description="Basic and acidic residues" evidence="5">
    <location>
        <begin position="41"/>
        <end position="60"/>
    </location>
</feature>
<evidence type="ECO:0000256" key="3">
    <source>
        <dbReference type="ARBA" id="ARBA00022833"/>
    </source>
</evidence>
<reference evidence="7" key="1">
    <citation type="submission" date="2020-10" db="EMBL/GenBank/DDBJ databases">
        <authorList>
            <person name="Palmer J.M."/>
        </authorList>
    </citation>
    <scope>NUCLEOTIDE SEQUENCE</scope>
    <source>
        <strain evidence="7">UCD 2041</strain>
    </source>
</reference>
<dbReference type="AlphaFoldDB" id="A0A871REN1"/>
<dbReference type="Pfam" id="PF10453">
    <property type="entry name" value="NUFIP1"/>
    <property type="match status" value="1"/>
</dbReference>
<dbReference type="SUPFAM" id="SSF90229">
    <property type="entry name" value="CCCH zinc finger"/>
    <property type="match status" value="1"/>
</dbReference>
<dbReference type="RefSeq" id="XP_041137053.1">
    <property type="nucleotide sequence ID" value="XM_041278839.1"/>
</dbReference>
<dbReference type="OrthoDB" id="273070at2759"/>
<dbReference type="GeneID" id="64572195"/>
<dbReference type="Pfam" id="PF00642">
    <property type="entry name" value="zf-CCCH"/>
    <property type="match status" value="1"/>
</dbReference>
<evidence type="ECO:0000256" key="4">
    <source>
        <dbReference type="PROSITE-ProRule" id="PRU00723"/>
    </source>
</evidence>
<sequence>MGDVSVNTDLSSDDENYSPPPGLSMDTPLELFPGVSVVLPGEKEDARTEHKYKGNADDGKSKKKKKPKNGKKVVSHKVKATDTAKTKKSAKASEINDVTLKEKNVCIQGTNIVLDSPEDIKAWILERKKNWPTAKRIAEKEKNKTEEEKILQHYNGTGGKKGRKSGHHWRICKFWKRTGHCRNGKHCKFLHEQGTTIKRLPNNSVKLMHGIPVQIPHRFSPPVNCGKSLASLLAEGEHLKNENVKLLDLFERLVRTGAVSTDWDNLKKRLHLDSEAGPSSGGQ</sequence>
<evidence type="ECO:0000313" key="7">
    <source>
        <dbReference type="EMBL" id="QOU20560.1"/>
    </source>
</evidence>
<keyword evidence="1 4" id="KW-0479">Metal-binding</keyword>
<proteinExistence type="predicted"/>